<keyword evidence="1" id="KW-0413">Isomerase</keyword>
<proteinExistence type="inferred from homology"/>
<organism evidence="3 4">
    <name type="scientific">Vibrio toranzoniae</name>
    <dbReference type="NCBI Taxonomy" id="1194427"/>
    <lineage>
        <taxon>Bacteria</taxon>
        <taxon>Pseudomonadati</taxon>
        <taxon>Pseudomonadota</taxon>
        <taxon>Gammaproteobacteria</taxon>
        <taxon>Vibrionales</taxon>
        <taxon>Vibrionaceae</taxon>
        <taxon>Vibrio</taxon>
    </lineage>
</organism>
<dbReference type="InterPro" id="IPR003331">
    <property type="entry name" value="UDP_GlcNAc_Epimerase_2_dom"/>
</dbReference>
<dbReference type="Proteomes" id="UP000057389">
    <property type="component" value="Unassembled WGS sequence"/>
</dbReference>
<comment type="similarity">
    <text evidence="1">Belongs to the UDP-N-acetylglucosamine 2-epimerase family.</text>
</comment>
<comment type="caution">
    <text evidence="3">The sequence shown here is derived from an EMBL/GenBank/DDBJ whole genome shotgun (WGS) entry which is preliminary data.</text>
</comment>
<name>A0A109D9X8_9VIBR</name>
<dbReference type="InterPro" id="IPR029767">
    <property type="entry name" value="WecB-like"/>
</dbReference>
<reference evidence="3 4" key="1">
    <citation type="submission" date="2015-11" db="EMBL/GenBank/DDBJ databases">
        <title>Draft WGS of Vibrio toranzoniae.</title>
        <authorList>
            <person name="Lasa A."/>
            <person name="Romalde J.L."/>
        </authorList>
    </citation>
    <scope>NUCLEOTIDE SEQUENCE [LARGE SCALE GENOMIC DNA]</scope>
    <source>
        <strain evidence="3 4">Vb 10.8</strain>
    </source>
</reference>
<sequence>MVHILIGTRAQLIKMLPIMRKLQDQGIEYNFIFMAQHRETIFEILQEFGIKDPDYILGDEGQDIVRSLQMLCWSIKVLWVGIKDKRKVFKGDQKGVVLIHGDAPPLLLGAILAKCQKLRVASVEAGLRSFNLLKPFPEELIRVITAKLGLVDIFYCQDSVSVANVQNYNKHVVNTEGNSIVDTIRLASEINKHSINMDSTHKKRFAIVSLHRFETISSRDGLVKIVGIIEKITTLIEVKFILHPPTREALKKHDLYSSLEKNNRLELIPRKTFLQFNELILNAEFMVTDGGSNQEECAFLGIPCLIIRNETERRDGLGENAVLSYFKYDVINDFIENNADYRRPRQTLERSPSEIIIDDLVKTL</sequence>
<protein>
    <recommendedName>
        <fullName evidence="2">UDP-N-acetylglucosamine 2-epimerase domain-containing protein</fullName>
    </recommendedName>
</protein>
<accession>A0A109D9X8</accession>
<dbReference type="Pfam" id="PF02350">
    <property type="entry name" value="Epimerase_2"/>
    <property type="match status" value="1"/>
</dbReference>
<dbReference type="AlphaFoldDB" id="A0A109D9X8"/>
<dbReference type="RefSeq" id="WP_060467851.1">
    <property type="nucleotide sequence ID" value="NZ_AP025514.1"/>
</dbReference>
<evidence type="ECO:0000259" key="2">
    <source>
        <dbReference type="Pfam" id="PF02350"/>
    </source>
</evidence>
<evidence type="ECO:0000313" key="3">
    <source>
        <dbReference type="EMBL" id="KWU01290.1"/>
    </source>
</evidence>
<dbReference type="OrthoDB" id="9803238at2"/>
<dbReference type="GO" id="GO:0016853">
    <property type="term" value="F:isomerase activity"/>
    <property type="evidence" value="ECO:0007669"/>
    <property type="project" value="UniProtKB-KW"/>
</dbReference>
<dbReference type="GeneID" id="300178593"/>
<dbReference type="EMBL" id="LMXU01000014">
    <property type="protein sequence ID" value="KWU01290.1"/>
    <property type="molecule type" value="Genomic_DNA"/>
</dbReference>
<feature type="domain" description="UDP-N-acetylglucosamine 2-epimerase" evidence="2">
    <location>
        <begin position="23"/>
        <end position="322"/>
    </location>
</feature>
<dbReference type="PANTHER" id="PTHR43174:SF1">
    <property type="entry name" value="UDP-N-ACETYLGLUCOSAMINE 2-EPIMERASE"/>
    <property type="match status" value="1"/>
</dbReference>
<dbReference type="Gene3D" id="3.40.50.2000">
    <property type="entry name" value="Glycogen Phosphorylase B"/>
    <property type="match status" value="2"/>
</dbReference>
<evidence type="ECO:0000256" key="1">
    <source>
        <dbReference type="RuleBase" id="RU003513"/>
    </source>
</evidence>
<keyword evidence="4" id="KW-1185">Reference proteome</keyword>
<evidence type="ECO:0000313" key="4">
    <source>
        <dbReference type="Proteomes" id="UP000057389"/>
    </source>
</evidence>
<dbReference type="SUPFAM" id="SSF53756">
    <property type="entry name" value="UDP-Glycosyltransferase/glycogen phosphorylase"/>
    <property type="match status" value="1"/>
</dbReference>
<dbReference type="PANTHER" id="PTHR43174">
    <property type="entry name" value="UDP-N-ACETYLGLUCOSAMINE 2-EPIMERASE"/>
    <property type="match status" value="1"/>
</dbReference>
<gene>
    <name evidence="3" type="ORF">APQ14_06200</name>
</gene>